<sequence>MRRWTWLPRLRPDSSVRRALGLLVTLTVLVSALTCVTSAARSALERDVLRSGGPARIDLSAIETGRAVHALDSENLEQVRGLEHVTNVTPDYISSVYTGSRDPEAPTFDLTTHSWRPSIRLPVVRGELPQPLRPGQVVLPARSGGVDFNRYVGRSLPVAYTQATGEHSGTATHTTFEVVATYAPGQRSDEPDTAYLAPETAAMLAAAKAGVPPEQYRSTTGARSAVVSVTDQQYVSTVTEKLEQMGFSASPVAERVRNLPGVLGAADLGHRIGVLVVLAVAVLTGLFHTRSSLPHESGSGPRRILLGEAMPTGLLLGLLGSAIGLGVAVLLRGPLERLLGLEVPLSGLLPSPLWATALVVAVLLGLTAGTLLGGRLALRREPRVPAHERG</sequence>
<feature type="transmembrane region" description="Helical" evidence="1">
    <location>
        <begin position="351"/>
        <end position="373"/>
    </location>
</feature>
<gene>
    <name evidence="2" type="ORF">CEP50_09635</name>
</gene>
<keyword evidence="3" id="KW-1185">Reference proteome</keyword>
<proteinExistence type="predicted"/>
<dbReference type="EMBL" id="PVSR01000012">
    <property type="protein sequence ID" value="PRW63572.1"/>
    <property type="molecule type" value="Genomic_DNA"/>
</dbReference>
<name>A0A2T0GWT9_ACTMO</name>
<dbReference type="AlphaFoldDB" id="A0A2T0GWT9"/>
<comment type="caution">
    <text evidence="2">The sequence shown here is derived from an EMBL/GenBank/DDBJ whole genome shotgun (WGS) entry which is preliminary data.</text>
</comment>
<organism evidence="2 3">
    <name type="scientific">Actinopolyspora mortivallis</name>
    <dbReference type="NCBI Taxonomy" id="33906"/>
    <lineage>
        <taxon>Bacteria</taxon>
        <taxon>Bacillati</taxon>
        <taxon>Actinomycetota</taxon>
        <taxon>Actinomycetes</taxon>
        <taxon>Actinopolysporales</taxon>
        <taxon>Actinopolysporaceae</taxon>
        <taxon>Actinopolyspora</taxon>
    </lineage>
</organism>
<keyword evidence="1" id="KW-0472">Membrane</keyword>
<accession>A0A2T0GWT9</accession>
<dbReference type="RefSeq" id="WP_106113600.1">
    <property type="nucleotide sequence ID" value="NZ_PVSR01000012.1"/>
</dbReference>
<feature type="transmembrane region" description="Helical" evidence="1">
    <location>
        <begin position="268"/>
        <end position="288"/>
    </location>
</feature>
<keyword evidence="1" id="KW-0812">Transmembrane</keyword>
<protein>
    <recommendedName>
        <fullName evidence="4">ABC transporter permease</fullName>
    </recommendedName>
</protein>
<evidence type="ECO:0000256" key="1">
    <source>
        <dbReference type="SAM" id="Phobius"/>
    </source>
</evidence>
<reference evidence="2 3" key="1">
    <citation type="submission" date="2018-03" db="EMBL/GenBank/DDBJ databases">
        <title>Actinopolyspora mortivallis from Sahara, screening for active biomolecules.</title>
        <authorList>
            <person name="Selama O."/>
            <person name="Wellington E.M.H."/>
            <person name="Hacene H."/>
        </authorList>
    </citation>
    <scope>NUCLEOTIDE SEQUENCE [LARGE SCALE GENOMIC DNA]</scope>
    <source>
        <strain evidence="2 3">M5A</strain>
    </source>
</reference>
<evidence type="ECO:0000313" key="2">
    <source>
        <dbReference type="EMBL" id="PRW63572.1"/>
    </source>
</evidence>
<evidence type="ECO:0000313" key="3">
    <source>
        <dbReference type="Proteomes" id="UP000239352"/>
    </source>
</evidence>
<keyword evidence="1" id="KW-1133">Transmembrane helix</keyword>
<feature type="transmembrane region" description="Helical" evidence="1">
    <location>
        <begin position="309"/>
        <end position="331"/>
    </location>
</feature>
<dbReference type="InParanoid" id="A0A2T0GWT9"/>
<evidence type="ECO:0008006" key="4">
    <source>
        <dbReference type="Google" id="ProtNLM"/>
    </source>
</evidence>
<dbReference type="Proteomes" id="UP000239352">
    <property type="component" value="Unassembled WGS sequence"/>
</dbReference>